<protein>
    <recommendedName>
        <fullName evidence="1">ATPase AAA-type core domain-containing protein</fullName>
    </recommendedName>
</protein>
<dbReference type="Pfam" id="PF13304">
    <property type="entry name" value="AAA_21"/>
    <property type="match status" value="1"/>
</dbReference>
<dbReference type="RefSeq" id="WP_145276935.1">
    <property type="nucleotide sequence ID" value="NZ_CP036272.1"/>
</dbReference>
<dbReference type="GO" id="GO:0000731">
    <property type="term" value="P:DNA synthesis involved in DNA repair"/>
    <property type="evidence" value="ECO:0007669"/>
    <property type="project" value="TreeGrafter"/>
</dbReference>
<dbReference type="FunFam" id="3.40.50.300:FF:002708">
    <property type="entry name" value="FeS assembly ATPase SufC"/>
    <property type="match status" value="1"/>
</dbReference>
<dbReference type="GO" id="GO:0006302">
    <property type="term" value="P:double-strand break repair"/>
    <property type="evidence" value="ECO:0007669"/>
    <property type="project" value="TreeGrafter"/>
</dbReference>
<dbReference type="CDD" id="cd00267">
    <property type="entry name" value="ABC_ATPase"/>
    <property type="match status" value="1"/>
</dbReference>
<dbReference type="GO" id="GO:0005524">
    <property type="term" value="F:ATP binding"/>
    <property type="evidence" value="ECO:0007669"/>
    <property type="project" value="InterPro"/>
</dbReference>
<proteinExistence type="predicted"/>
<evidence type="ECO:0000313" key="2">
    <source>
        <dbReference type="EMBL" id="QDT62275.1"/>
    </source>
</evidence>
<dbReference type="FunFam" id="3.40.50.300:FF:002534">
    <property type="entry name" value="Putative RecF protein"/>
    <property type="match status" value="1"/>
</dbReference>
<dbReference type="GO" id="GO:0016887">
    <property type="term" value="F:ATP hydrolysis activity"/>
    <property type="evidence" value="ECO:0007669"/>
    <property type="project" value="InterPro"/>
</dbReference>
<dbReference type="PIRSF" id="PIRSF029347">
    <property type="entry name" value="RecF"/>
    <property type="match status" value="1"/>
</dbReference>
<dbReference type="InterPro" id="IPR014555">
    <property type="entry name" value="RecF-like"/>
</dbReference>
<dbReference type="PANTHER" id="PTHR32182">
    <property type="entry name" value="DNA REPLICATION AND REPAIR PROTEIN RECF"/>
    <property type="match status" value="1"/>
</dbReference>
<sequence length="388" mass="42905">MIDRIAISGYRSIRELVLRLGQLTVVTGVNGAGKSNLYRALRLLGDAARGDLAQSLAIEGGFSSVLWAGPEQISQAMRDGSVPVQGTLRRKPISLKLAICADPYSYCLDLGLPVPMGSMFDRDPEVKREGIWVGPDWQARALCVDRRRDSLRCRRANGKWQEIDLALTRNASVMSQFADPFHAPEVILMREQFCQWRFYDSFRCDQQAPARTVSSQTFTPILSNDGSDLAAAIQTIVEIGDAEGLQGAIDQAFPGATVQIVRSGHGLQLMFNQPGMLRQLRASELSDGMLRYLLLIAALLSPRPPALLVLNEPESSLHPDLIRPLARMIQLAAASSQVIVVSHNDMLLSELVKDSEECCEVHLVKKLGETLIENENLLDRFGFKWPAR</sequence>
<name>A0A517T1L4_9BACT</name>
<dbReference type="Proteomes" id="UP000315003">
    <property type="component" value="Chromosome"/>
</dbReference>
<reference evidence="2 3" key="1">
    <citation type="submission" date="2019-02" db="EMBL/GenBank/DDBJ databases">
        <title>Deep-cultivation of Planctomycetes and their phenomic and genomic characterization uncovers novel biology.</title>
        <authorList>
            <person name="Wiegand S."/>
            <person name="Jogler M."/>
            <person name="Boedeker C."/>
            <person name="Pinto D."/>
            <person name="Vollmers J."/>
            <person name="Rivas-Marin E."/>
            <person name="Kohn T."/>
            <person name="Peeters S.H."/>
            <person name="Heuer A."/>
            <person name="Rast P."/>
            <person name="Oberbeckmann S."/>
            <person name="Bunk B."/>
            <person name="Jeske O."/>
            <person name="Meyerdierks A."/>
            <person name="Storesund J.E."/>
            <person name="Kallscheuer N."/>
            <person name="Luecker S."/>
            <person name="Lage O.M."/>
            <person name="Pohl T."/>
            <person name="Merkel B.J."/>
            <person name="Hornburger P."/>
            <person name="Mueller R.-W."/>
            <person name="Bruemmer F."/>
            <person name="Labrenz M."/>
            <person name="Spormann A.M."/>
            <person name="Op den Camp H."/>
            <person name="Overmann J."/>
            <person name="Amann R."/>
            <person name="Jetten M.S.M."/>
            <person name="Mascher T."/>
            <person name="Medema M.H."/>
            <person name="Devos D.P."/>
            <person name="Kaster A.-K."/>
            <person name="Ovreas L."/>
            <person name="Rohde M."/>
            <person name="Galperin M.Y."/>
            <person name="Jogler C."/>
        </authorList>
    </citation>
    <scope>NUCLEOTIDE SEQUENCE [LARGE SCALE GENOMIC DNA]</scope>
    <source>
        <strain evidence="2 3">SV_7m_r</strain>
    </source>
</reference>
<dbReference type="InterPro" id="IPR003959">
    <property type="entry name" value="ATPase_AAA_core"/>
</dbReference>
<feature type="domain" description="ATPase AAA-type core" evidence="1">
    <location>
        <begin position="23"/>
        <end position="348"/>
    </location>
</feature>
<evidence type="ECO:0000259" key="1">
    <source>
        <dbReference type="Pfam" id="PF13304"/>
    </source>
</evidence>
<organism evidence="2 3">
    <name type="scientific">Stieleria bergensis</name>
    <dbReference type="NCBI Taxonomy" id="2528025"/>
    <lineage>
        <taxon>Bacteria</taxon>
        <taxon>Pseudomonadati</taxon>
        <taxon>Planctomycetota</taxon>
        <taxon>Planctomycetia</taxon>
        <taxon>Pirellulales</taxon>
        <taxon>Pirellulaceae</taxon>
        <taxon>Stieleria</taxon>
    </lineage>
</organism>
<dbReference type="OrthoDB" id="9814775at2"/>
<evidence type="ECO:0000313" key="3">
    <source>
        <dbReference type="Proteomes" id="UP000315003"/>
    </source>
</evidence>
<dbReference type="EMBL" id="CP036272">
    <property type="protein sequence ID" value="QDT62275.1"/>
    <property type="molecule type" value="Genomic_DNA"/>
</dbReference>
<dbReference type="SUPFAM" id="SSF52540">
    <property type="entry name" value="P-loop containing nucleoside triphosphate hydrolases"/>
    <property type="match status" value="1"/>
</dbReference>
<dbReference type="PANTHER" id="PTHR32182:SF25">
    <property type="entry name" value="SLR1056 PROTEIN"/>
    <property type="match status" value="1"/>
</dbReference>
<dbReference type="Gene3D" id="3.40.50.300">
    <property type="entry name" value="P-loop containing nucleotide triphosphate hydrolases"/>
    <property type="match status" value="2"/>
</dbReference>
<dbReference type="AlphaFoldDB" id="A0A517T1L4"/>
<gene>
    <name evidence="2" type="ORF">SV7mr_48220</name>
</gene>
<accession>A0A517T1L4</accession>
<dbReference type="InterPro" id="IPR027417">
    <property type="entry name" value="P-loop_NTPase"/>
</dbReference>
<keyword evidence="3" id="KW-1185">Reference proteome</keyword>